<reference evidence="1 2" key="1">
    <citation type="journal article" date="2017" name="Genome Biol. Evol.">
        <title>Phytophthora megakarya and P. palmivora, closely related causal agents of cacao black pod rot, underwent increases in genome sizes and gene numbers by different mechanisms.</title>
        <authorList>
            <person name="Ali S.S."/>
            <person name="Shao J."/>
            <person name="Lary D.J."/>
            <person name="Kronmiller B."/>
            <person name="Shen D."/>
            <person name="Strem M.D."/>
            <person name="Amoako-Attah I."/>
            <person name="Akrofi A.Y."/>
            <person name="Begoude B.A."/>
            <person name="Ten Hoopen G.M."/>
            <person name="Coulibaly K."/>
            <person name="Kebe B.I."/>
            <person name="Melnick R.L."/>
            <person name="Guiltinan M.J."/>
            <person name="Tyler B.M."/>
            <person name="Meinhardt L.W."/>
            <person name="Bailey B.A."/>
        </authorList>
    </citation>
    <scope>NUCLEOTIDE SEQUENCE [LARGE SCALE GENOMIC DNA]</scope>
    <source>
        <strain evidence="2">sbr112.9</strain>
    </source>
</reference>
<gene>
    <name evidence="1" type="ORF">PHPALM_36823</name>
</gene>
<name>A0A2P4WYY9_9STRA</name>
<sequence length="178" mass="19861">MDGSLCLVLLGGSSCRQREKLQVGTIRGKSPTNTMKTVSMPTAAPRATVLVKPEHKGVAIEDDPQVRQQKKSSVKLDGGEKEVLEMTTSPRVRRRLSNAQESASIFSMVCEQGEVIQWMTACHPDLTPFGVDLERRGYRTLSSIAFLTEEDVESVTNSDLRQLLLTTLSRLRHELFRM</sequence>
<dbReference type="OrthoDB" id="63973at2759"/>
<keyword evidence="2" id="KW-1185">Reference proteome</keyword>
<dbReference type="EMBL" id="NCKW01020217">
    <property type="protein sequence ID" value="POM58516.1"/>
    <property type="molecule type" value="Genomic_DNA"/>
</dbReference>
<dbReference type="AlphaFoldDB" id="A0A2P4WYY9"/>
<accession>A0A2P4WYY9</accession>
<evidence type="ECO:0000313" key="1">
    <source>
        <dbReference type="EMBL" id="POM58516.1"/>
    </source>
</evidence>
<evidence type="ECO:0008006" key="3">
    <source>
        <dbReference type="Google" id="ProtNLM"/>
    </source>
</evidence>
<dbReference type="Proteomes" id="UP000237271">
    <property type="component" value="Unassembled WGS sequence"/>
</dbReference>
<proteinExistence type="predicted"/>
<comment type="caution">
    <text evidence="1">The sequence shown here is derived from an EMBL/GenBank/DDBJ whole genome shotgun (WGS) entry which is preliminary data.</text>
</comment>
<evidence type="ECO:0000313" key="2">
    <source>
        <dbReference type="Proteomes" id="UP000237271"/>
    </source>
</evidence>
<protein>
    <recommendedName>
        <fullName evidence="3">SAM domain-containing protein</fullName>
    </recommendedName>
</protein>
<organism evidence="1 2">
    <name type="scientific">Phytophthora palmivora</name>
    <dbReference type="NCBI Taxonomy" id="4796"/>
    <lineage>
        <taxon>Eukaryota</taxon>
        <taxon>Sar</taxon>
        <taxon>Stramenopiles</taxon>
        <taxon>Oomycota</taxon>
        <taxon>Peronosporomycetes</taxon>
        <taxon>Peronosporales</taxon>
        <taxon>Peronosporaceae</taxon>
        <taxon>Phytophthora</taxon>
    </lineage>
</organism>